<dbReference type="Pfam" id="PF00109">
    <property type="entry name" value="ketoacyl-synt"/>
    <property type="match status" value="1"/>
</dbReference>
<dbReference type="InterPro" id="IPR014030">
    <property type="entry name" value="Ketoacyl_synth_N"/>
</dbReference>
<keyword evidence="7" id="KW-1185">Reference proteome</keyword>
<dbReference type="NCBIfam" id="NF005589">
    <property type="entry name" value="PRK07314.1"/>
    <property type="match status" value="1"/>
</dbReference>
<dbReference type="AlphaFoldDB" id="A0A4Q4TF62"/>
<keyword evidence="3 4" id="KW-0808">Transferase</keyword>
<evidence type="ECO:0000313" key="6">
    <source>
        <dbReference type="EMBL" id="RYP04722.1"/>
    </source>
</evidence>
<evidence type="ECO:0000256" key="4">
    <source>
        <dbReference type="RuleBase" id="RU003694"/>
    </source>
</evidence>
<dbReference type="InterPro" id="IPR020841">
    <property type="entry name" value="PKS_Beta-ketoAc_synthase_dom"/>
</dbReference>
<dbReference type="EC" id="2.3.1.41" evidence="2"/>
<dbReference type="OrthoDB" id="5334845at2759"/>
<comment type="caution">
    <text evidence="6">The sequence shown here is derived from an EMBL/GenBank/DDBJ whole genome shotgun (WGS) entry which is preliminary data.</text>
</comment>
<evidence type="ECO:0000256" key="3">
    <source>
        <dbReference type="ARBA" id="ARBA00022679"/>
    </source>
</evidence>
<dbReference type="GO" id="GO:0004315">
    <property type="term" value="F:3-oxoacyl-[acyl-carrier-protein] synthase activity"/>
    <property type="evidence" value="ECO:0007669"/>
    <property type="project" value="UniProtKB-EC"/>
</dbReference>
<evidence type="ECO:0000259" key="5">
    <source>
        <dbReference type="PROSITE" id="PS52004"/>
    </source>
</evidence>
<proteinExistence type="inferred from homology"/>
<dbReference type="Gene3D" id="3.40.47.10">
    <property type="match status" value="2"/>
</dbReference>
<dbReference type="PANTHER" id="PTHR11712">
    <property type="entry name" value="POLYKETIDE SYNTHASE-RELATED"/>
    <property type="match status" value="1"/>
</dbReference>
<dbReference type="PROSITE" id="PS00606">
    <property type="entry name" value="KS3_1"/>
    <property type="match status" value="1"/>
</dbReference>
<reference evidence="6 7" key="1">
    <citation type="submission" date="2018-06" db="EMBL/GenBank/DDBJ databases">
        <title>Complete Genomes of Monosporascus.</title>
        <authorList>
            <person name="Robinson A.J."/>
            <person name="Natvig D.O."/>
        </authorList>
    </citation>
    <scope>NUCLEOTIDE SEQUENCE [LARGE SCALE GENOMIC DNA]</scope>
    <source>
        <strain evidence="6 7">CBS 110550</strain>
    </source>
</reference>
<dbReference type="Pfam" id="PF03981">
    <property type="entry name" value="Ubiq_cyt_C_chap"/>
    <property type="match status" value="1"/>
</dbReference>
<evidence type="ECO:0000313" key="7">
    <source>
        <dbReference type="Proteomes" id="UP000293360"/>
    </source>
</evidence>
<comment type="similarity">
    <text evidence="1 4">Belongs to the thiolase-like superfamily. Beta-ketoacyl-ACP synthases family.</text>
</comment>
<dbReference type="InterPro" id="IPR016039">
    <property type="entry name" value="Thiolase-like"/>
</dbReference>
<dbReference type="Pfam" id="PF02801">
    <property type="entry name" value="Ketoacyl-synt_C"/>
    <property type="match status" value="1"/>
</dbReference>
<dbReference type="InterPro" id="IPR000794">
    <property type="entry name" value="Beta-ketoacyl_synthase"/>
</dbReference>
<name>A0A4Q4TF62_9PEZI</name>
<evidence type="ECO:0000256" key="2">
    <source>
        <dbReference type="ARBA" id="ARBA00013191"/>
    </source>
</evidence>
<gene>
    <name evidence="6" type="ORF">DL764_004272</name>
</gene>
<organism evidence="6 7">
    <name type="scientific">Monosporascus ibericus</name>
    <dbReference type="NCBI Taxonomy" id="155417"/>
    <lineage>
        <taxon>Eukaryota</taxon>
        <taxon>Fungi</taxon>
        <taxon>Dikarya</taxon>
        <taxon>Ascomycota</taxon>
        <taxon>Pezizomycotina</taxon>
        <taxon>Sordariomycetes</taxon>
        <taxon>Xylariomycetidae</taxon>
        <taxon>Xylariales</taxon>
        <taxon>Xylariales incertae sedis</taxon>
        <taxon>Monosporascus</taxon>
    </lineage>
</organism>
<dbReference type="GO" id="GO:0005739">
    <property type="term" value="C:mitochondrion"/>
    <property type="evidence" value="ECO:0007669"/>
    <property type="project" value="TreeGrafter"/>
</dbReference>
<sequence length="607" mass="65777">MYAVAATEMALADSSWRPTDQKGLASTGVCLGSGIGNLEEMYATTLAFEQHGYKKVSPLFVPQILINLAAGHISMKYGFQGPNHAVTTACTTGAHSIGDASRFIAFGDADVMVAGGAESCIHPLTFAGFGRSRSLSTAYNDDPPSSSRPFDRRRNGFVVSEGAAVVVLEELEHAKARGTRIYAELGGYGTSGDAHHMTAPHADGSGALLAMERALKHAGIKPRQVDYINAHATGTAVGDVAEALAIRSLMSEEEGHSDESQVTVSSTKGSIGHLLGAAGAIEAIFAIMAITENVVPPTLNLHDPDIEPKFNLVPLEAQQKQVNLGLLGRQATIAAEAQHAVAVSSATQHILRQLGPQASPRRSYHNTARRSGKVAEAIGKVFAKQAEPYRVVHATEAIYKACAKEALYKINPADIKAGTIPKTPEGEDIDFKLPPTFSTWSQVTMLHMYLVFARLRNLEPDAARSWQKQLVDHFFFDAEDKMELNHGLHSRGLRHRYLKDLFVQWRGVIVAYDEGVVKGDPVLAAALWRNVFKAREDVDVRALAAIVSWMRLCFKMLDQMPDDALFFQAQNSFKWPAKNELATVDIPVRELEGQLAPSPKPAQKAAV</sequence>
<accession>A0A4Q4TF62</accession>
<dbReference type="CDD" id="cd00834">
    <property type="entry name" value="KAS_I_II"/>
    <property type="match status" value="1"/>
</dbReference>
<evidence type="ECO:0000256" key="1">
    <source>
        <dbReference type="ARBA" id="ARBA00008467"/>
    </source>
</evidence>
<dbReference type="Proteomes" id="UP000293360">
    <property type="component" value="Unassembled WGS sequence"/>
</dbReference>
<dbReference type="InterPro" id="IPR014031">
    <property type="entry name" value="Ketoacyl_synth_C"/>
</dbReference>
<dbReference type="SMART" id="SM00825">
    <property type="entry name" value="PKS_KS"/>
    <property type="match status" value="1"/>
</dbReference>
<dbReference type="PANTHER" id="PTHR11712:SF336">
    <property type="entry name" value="3-OXOACYL-[ACYL-CARRIER-PROTEIN] SYNTHASE, MITOCHONDRIAL"/>
    <property type="match status" value="1"/>
</dbReference>
<dbReference type="PROSITE" id="PS52004">
    <property type="entry name" value="KS3_2"/>
    <property type="match status" value="1"/>
</dbReference>
<feature type="domain" description="Ketosynthase family 3 (KS3)" evidence="5">
    <location>
        <begin position="1"/>
        <end position="337"/>
    </location>
</feature>
<dbReference type="EMBL" id="QJNU01000200">
    <property type="protein sequence ID" value="RYP04722.1"/>
    <property type="molecule type" value="Genomic_DNA"/>
</dbReference>
<dbReference type="STRING" id="155417.A0A4Q4TF62"/>
<dbReference type="InterPro" id="IPR021150">
    <property type="entry name" value="Ubiq_cyt_c_chap"/>
</dbReference>
<dbReference type="SUPFAM" id="SSF53901">
    <property type="entry name" value="Thiolase-like"/>
    <property type="match status" value="2"/>
</dbReference>
<dbReference type="InterPro" id="IPR018201">
    <property type="entry name" value="Ketoacyl_synth_AS"/>
</dbReference>
<dbReference type="GO" id="GO:0006633">
    <property type="term" value="P:fatty acid biosynthetic process"/>
    <property type="evidence" value="ECO:0007669"/>
    <property type="project" value="InterPro"/>
</dbReference>
<protein>
    <recommendedName>
        <fullName evidence="2">beta-ketoacyl-[acyl-carrier-protein] synthase I</fullName>
        <ecNumber evidence="2">2.3.1.41</ecNumber>
    </recommendedName>
</protein>